<name>A0ABT5BAD9_9BACT</name>
<organism evidence="7 8">
    <name type="scientific">Nannocystis radixulma</name>
    <dbReference type="NCBI Taxonomy" id="2995305"/>
    <lineage>
        <taxon>Bacteria</taxon>
        <taxon>Pseudomonadati</taxon>
        <taxon>Myxococcota</taxon>
        <taxon>Polyangia</taxon>
        <taxon>Nannocystales</taxon>
        <taxon>Nannocystaceae</taxon>
        <taxon>Nannocystis</taxon>
    </lineage>
</organism>
<keyword evidence="5" id="KW-0560">Oxidoreductase</keyword>
<dbReference type="SUPFAM" id="SSF51905">
    <property type="entry name" value="FAD/NAD(P)-binding domain"/>
    <property type="match status" value="2"/>
</dbReference>
<dbReference type="Gene3D" id="3.50.50.100">
    <property type="match status" value="1"/>
</dbReference>
<evidence type="ECO:0000256" key="1">
    <source>
        <dbReference type="ARBA" id="ARBA00001974"/>
    </source>
</evidence>
<comment type="cofactor">
    <cofactor evidence="1">
        <name>FAD</name>
        <dbReference type="ChEBI" id="CHEBI:57692"/>
    </cofactor>
</comment>
<keyword evidence="4" id="KW-0274">FAD</keyword>
<evidence type="ECO:0000256" key="4">
    <source>
        <dbReference type="ARBA" id="ARBA00022827"/>
    </source>
</evidence>
<evidence type="ECO:0000313" key="8">
    <source>
        <dbReference type="Proteomes" id="UP001217838"/>
    </source>
</evidence>
<dbReference type="PRINTS" id="PR00411">
    <property type="entry name" value="PNDRDTASEI"/>
</dbReference>
<dbReference type="PANTHER" id="PTHR42913">
    <property type="entry name" value="APOPTOSIS-INDUCING FACTOR 1"/>
    <property type="match status" value="1"/>
</dbReference>
<comment type="caution">
    <text evidence="7">The sequence shown here is derived from an EMBL/GenBank/DDBJ whole genome shotgun (WGS) entry which is preliminary data.</text>
</comment>
<keyword evidence="3" id="KW-0285">Flavoprotein</keyword>
<dbReference type="RefSeq" id="WP_272000224.1">
    <property type="nucleotide sequence ID" value="NZ_JAQNDN010000013.1"/>
</dbReference>
<evidence type="ECO:0000259" key="6">
    <source>
        <dbReference type="Pfam" id="PF07992"/>
    </source>
</evidence>
<keyword evidence="8" id="KW-1185">Reference proteome</keyword>
<dbReference type="EMBL" id="JAQNDN010000013">
    <property type="protein sequence ID" value="MDC0670403.1"/>
    <property type="molecule type" value="Genomic_DNA"/>
</dbReference>
<dbReference type="InterPro" id="IPR051169">
    <property type="entry name" value="NADH-Q_oxidoreductase"/>
</dbReference>
<protein>
    <submittedName>
        <fullName evidence="7">FAD-dependent oxidoreductase</fullName>
    </submittedName>
</protein>
<proteinExistence type="inferred from homology"/>
<dbReference type="PRINTS" id="PR00368">
    <property type="entry name" value="FADPNR"/>
</dbReference>
<dbReference type="PANTHER" id="PTHR42913:SF3">
    <property type="entry name" value="64 KDA MITOCHONDRIAL NADH DEHYDROGENASE (EUROFUNG)"/>
    <property type="match status" value="1"/>
</dbReference>
<comment type="similarity">
    <text evidence="2">Belongs to the NADH dehydrogenase family.</text>
</comment>
<feature type="domain" description="FAD/NAD(P)-binding" evidence="6">
    <location>
        <begin position="12"/>
        <end position="342"/>
    </location>
</feature>
<gene>
    <name evidence="7" type="ORF">POL58_21790</name>
</gene>
<evidence type="ECO:0000256" key="3">
    <source>
        <dbReference type="ARBA" id="ARBA00022630"/>
    </source>
</evidence>
<evidence type="ECO:0000313" key="7">
    <source>
        <dbReference type="EMBL" id="MDC0670403.1"/>
    </source>
</evidence>
<dbReference type="Proteomes" id="UP001217838">
    <property type="component" value="Unassembled WGS sequence"/>
</dbReference>
<evidence type="ECO:0000256" key="5">
    <source>
        <dbReference type="ARBA" id="ARBA00023002"/>
    </source>
</evidence>
<dbReference type="Pfam" id="PF07992">
    <property type="entry name" value="Pyr_redox_2"/>
    <property type="match status" value="1"/>
</dbReference>
<dbReference type="InterPro" id="IPR023753">
    <property type="entry name" value="FAD/NAD-binding_dom"/>
</dbReference>
<dbReference type="InterPro" id="IPR036188">
    <property type="entry name" value="FAD/NAD-bd_sf"/>
</dbReference>
<accession>A0ABT5BAD9</accession>
<evidence type="ECO:0000256" key="2">
    <source>
        <dbReference type="ARBA" id="ARBA00005272"/>
    </source>
</evidence>
<sequence length="430" mass="46487">MAQGTVDDATADVLILGASFAGVELLYQLRRSARGRGLKIVVVDRQAEHPYIPLVQERLVGRLDAAGSVLATRRYVEGPAKARYVSGDVVGLDPDRKEVTLASGERLRARFIVVALGSVLAPPAAIEGAERFVDYKFDREFVHAADRLGALLAPGGEAPRRLASGEGPYREGEVLGPAGERPALVVVGGGISGVELAGELARLARVRPAGWRAPKVTLVHSGARLLPHLCDRAGATAEKYLRAQGVELRLNTRLTRLAPGTAAIRPSAGGPEVATEDVPCDMAFWSGGVRPAPVLAKLPLPRTDDGWLAVGPTLQCFATARPTRPDIFAIGDAARVQSATGEWPTMQRAIECLWQASLTARNLTRLAHEAPDYPHGVPPLRPHTLREDFFHGISLGDKSLIVYGRLVLDFAAVNTWFRRFLMRRYFARYS</sequence>
<reference evidence="7 8" key="1">
    <citation type="submission" date="2022-11" db="EMBL/GenBank/DDBJ databases">
        <title>Minimal conservation of predation-associated metabolite biosynthetic gene clusters underscores biosynthetic potential of Myxococcota including descriptions for ten novel species: Archangium lansinium sp. nov., Myxococcus landrumus sp. nov., Nannocystis bai.</title>
        <authorList>
            <person name="Ahearne A."/>
            <person name="Stevens C."/>
            <person name="Dowd S."/>
        </authorList>
    </citation>
    <scope>NUCLEOTIDE SEQUENCE [LARGE SCALE GENOMIC DNA]</scope>
    <source>
        <strain evidence="7 8">NCELM</strain>
    </source>
</reference>